<feature type="signal peptide" evidence="1">
    <location>
        <begin position="1"/>
        <end position="27"/>
    </location>
</feature>
<dbReference type="InterPro" id="IPR013783">
    <property type="entry name" value="Ig-like_fold"/>
</dbReference>
<dbReference type="InterPro" id="IPR001322">
    <property type="entry name" value="Lamin_tail_dom"/>
</dbReference>
<proteinExistence type="predicted"/>
<dbReference type="InterPro" id="IPR036179">
    <property type="entry name" value="Ig-like_dom_sf"/>
</dbReference>
<protein>
    <recommendedName>
        <fullName evidence="2">LTD domain-containing protein</fullName>
    </recommendedName>
</protein>
<dbReference type="SUPFAM" id="SSF81296">
    <property type="entry name" value="E set domains"/>
    <property type="match status" value="1"/>
</dbReference>
<name>A0A345HCZ3_9FLAO</name>
<dbReference type="Proteomes" id="UP000253951">
    <property type="component" value="Chromosome"/>
</dbReference>
<keyword evidence="4" id="KW-1185">Reference proteome</keyword>
<dbReference type="RefSeq" id="WP_114678211.1">
    <property type="nucleotide sequence ID" value="NZ_CP031188.1"/>
</dbReference>
<dbReference type="PROSITE" id="PS51841">
    <property type="entry name" value="LTD"/>
    <property type="match status" value="1"/>
</dbReference>
<dbReference type="KEGG" id="fat:DVK85_09485"/>
<organism evidence="3 4">
    <name type="scientific">Flavobacterium arcticum</name>
    <dbReference type="NCBI Taxonomy" id="1784713"/>
    <lineage>
        <taxon>Bacteria</taxon>
        <taxon>Pseudomonadati</taxon>
        <taxon>Bacteroidota</taxon>
        <taxon>Flavobacteriia</taxon>
        <taxon>Flavobacteriales</taxon>
        <taxon>Flavobacteriaceae</taxon>
        <taxon>Flavobacterium</taxon>
    </lineage>
</organism>
<dbReference type="Pfam" id="PF00932">
    <property type="entry name" value="LTD"/>
    <property type="match status" value="1"/>
</dbReference>
<dbReference type="CDD" id="cd00603">
    <property type="entry name" value="IPT_PCSR"/>
    <property type="match status" value="1"/>
</dbReference>
<dbReference type="InterPro" id="IPR026341">
    <property type="entry name" value="T9SS_type_B"/>
</dbReference>
<dbReference type="InterPro" id="IPR002909">
    <property type="entry name" value="IPT_dom"/>
</dbReference>
<dbReference type="NCBIfam" id="TIGR04131">
    <property type="entry name" value="Bac_Flav_CTERM"/>
    <property type="match status" value="1"/>
</dbReference>
<evidence type="ECO:0000313" key="4">
    <source>
        <dbReference type="Proteomes" id="UP000253951"/>
    </source>
</evidence>
<dbReference type="OrthoDB" id="1391397at2"/>
<accession>A0A345HCZ3</accession>
<dbReference type="Gene3D" id="2.60.40.10">
    <property type="entry name" value="Immunoglobulins"/>
    <property type="match status" value="2"/>
</dbReference>
<dbReference type="SUPFAM" id="SSF48726">
    <property type="entry name" value="Immunoglobulin"/>
    <property type="match status" value="1"/>
</dbReference>
<gene>
    <name evidence="3" type="ORF">DVK85_09485</name>
</gene>
<evidence type="ECO:0000256" key="1">
    <source>
        <dbReference type="SAM" id="SignalP"/>
    </source>
</evidence>
<feature type="chain" id="PRO_5016988387" description="LTD domain-containing protein" evidence="1">
    <location>
        <begin position="28"/>
        <end position="1403"/>
    </location>
</feature>
<dbReference type="EMBL" id="CP031188">
    <property type="protein sequence ID" value="AXG74453.1"/>
    <property type="molecule type" value="Genomic_DNA"/>
</dbReference>
<sequence>MKKRIIRLTPTGLLSVLCMLLYFNTSAQVYLHDFGTTPITSYPYTETPTVVDPDITNSSWTNNIGIWTGFTGETGMGLGHANASGSSTITLTFDVAVGKQLDITSFNFWRSRSNVAAQNWAMTINGIAVGSGTIPTVGATIGLTPVANPITELTGTVTVVITLSNSFSTGGFFTLDNFELNGSITEPCTPPVITTIAPASGPAETTVTITGSGFEAGTGTTAVHFNGVESSGFVVISDTEIKAIVPANATTGAITVFTDNCEALTSTYTFLESDCPDTGSSLEIYISELYDANSGTSGAIELYNPTSNPINLTGYTLLRYGDIGAGTPSYNMSLTGSIPAQDTFIVSIQISSVCPGIPTDFPLTNGINGNDEFELLKNGAIIDNVQAPFNKGYTLIRNPDAVAPKINYNSADWLINENESCSNLNMHTAIIANTITTQPTSESICESDNVSFTVTVSNDSGFTYQWKMIDETGNWVNVVDNAQFSGATTNTLTITSADVDLDITQYYCEIDSITCTLISNAVQLTVSPLPVAIIIETQPTCTEPTGSIEATPVIGDDLTYSLDGIDYQTANTFNNLASGNYTVYVQSSAGCISTIPAVINPIPDAPDVATTTITQPTCTTITGTIEVTAPTGAGLEYSINGVDFQTETIFTVNPGTYNITVMNASGCTSITNTININNIIDAPPVAITTVTQPTCTEPNGIIEVTPIIAAGVQYSINGVDFQEETTFIVAPGTYNVTVINISGCTSITGDIIITTAPDSPAVATTMVTQSTCTEPNGTIEITAPIGTGIEYSINGIDFQTNTTFTAASGTYNITVMNADGCTSITEDIVINDAPTVPAVAITTVTQPTCTEPNGTIEITAPIGTGIEYSINGVDFQTNTTFTAASGTYNITVMNTDGCTSITEDIVINDAPTVPAVAITTVTQPTCTEPNGTIEVTSPIADVLFYSINGVDFQIEPTFTVTSGTYNLTVMNANGCTSITGDIVINPIPDAPAPALSIITQPTCTEPNGFLIVTSPLGDGLEYSIDGITFQDEPNFVATTGTYNITVRNAEGCTSISSTINIVINPAPDTPAIATTTVTQPTCDTPTGTIEVTAPTGAGLEYSIDGVNFQTTTTFNVASGTYNVTVMNAEGCTSVTNDIIINNVTDIPTVATIDVSQPTCTINTGTIEVTAPTDAGLEYSIDGVNFQTTTTFNVPSGTYNVTVMNAQGCTSITDDIVINNVPDAPVVTGTQGCITTTFGQKYILEVQALDNSFDINTASYEWKDDNNAEVGNNENTFDVTEHIATNGIDSNDYPLNFTLTITTAGGCTAVYTFTVIGTLCDIPRGISPNNDGMNDKFDLSGLNARKVIIFNRYGKEVYSRNNYINEWEGQTDNGDELPTGTYFYMIETSNDSKTGWVYINRQEN</sequence>
<feature type="domain" description="LTD" evidence="2">
    <location>
        <begin position="266"/>
        <end position="389"/>
    </location>
</feature>
<dbReference type="InterPro" id="IPR014756">
    <property type="entry name" value="Ig_E-set"/>
</dbReference>
<keyword evidence="1" id="KW-0732">Signal</keyword>
<dbReference type="Pfam" id="PF13585">
    <property type="entry name" value="CHU_C"/>
    <property type="match status" value="1"/>
</dbReference>
<dbReference type="Pfam" id="PF01833">
    <property type="entry name" value="TIG"/>
    <property type="match status" value="1"/>
</dbReference>
<reference evidence="3 4" key="1">
    <citation type="submission" date="2018-07" db="EMBL/GenBank/DDBJ databases">
        <title>Complete genome sequence of Flavobacterium arcticum type strain SM1502T.</title>
        <authorList>
            <person name="Li Y."/>
            <person name="Li D.-D."/>
        </authorList>
    </citation>
    <scope>NUCLEOTIDE SEQUENCE [LARGE SCALE GENOMIC DNA]</scope>
    <source>
        <strain evidence="3 4">SM1502</strain>
    </source>
</reference>
<evidence type="ECO:0000313" key="3">
    <source>
        <dbReference type="EMBL" id="AXG74453.1"/>
    </source>
</evidence>
<evidence type="ECO:0000259" key="2">
    <source>
        <dbReference type="PROSITE" id="PS51841"/>
    </source>
</evidence>